<dbReference type="Proteomes" id="UP000518300">
    <property type="component" value="Unassembled WGS sequence"/>
</dbReference>
<keyword evidence="1" id="KW-0812">Transmembrane</keyword>
<sequence>MNFTKLMLKTALVMVTVFLVLHIVGGIQFLGVFSKELESGTPGMIFGVLCTLSWVALVLMVPVLLLVGLANAAHALSRIRPTRRR</sequence>
<feature type="transmembrane region" description="Helical" evidence="1">
    <location>
        <begin position="45"/>
        <end position="76"/>
    </location>
</feature>
<feature type="transmembrane region" description="Helical" evidence="1">
    <location>
        <begin position="12"/>
        <end position="33"/>
    </location>
</feature>
<dbReference type="EMBL" id="JABBJJ010000030">
    <property type="protein sequence ID" value="NMO15007.1"/>
    <property type="molecule type" value="Genomic_DNA"/>
</dbReference>
<evidence type="ECO:0000313" key="3">
    <source>
        <dbReference type="Proteomes" id="UP000518300"/>
    </source>
</evidence>
<name>A0A848L8X9_9BACT</name>
<accession>A0A848L8X9</accession>
<comment type="caution">
    <text evidence="2">The sequence shown here is derived from an EMBL/GenBank/DDBJ whole genome shotgun (WGS) entry which is preliminary data.</text>
</comment>
<protein>
    <submittedName>
        <fullName evidence="2">Uncharacterized protein</fullName>
    </submittedName>
</protein>
<keyword evidence="1" id="KW-1133">Transmembrane helix</keyword>
<organism evidence="2 3">
    <name type="scientific">Pyxidicoccus fallax</name>
    <dbReference type="NCBI Taxonomy" id="394095"/>
    <lineage>
        <taxon>Bacteria</taxon>
        <taxon>Pseudomonadati</taxon>
        <taxon>Myxococcota</taxon>
        <taxon>Myxococcia</taxon>
        <taxon>Myxococcales</taxon>
        <taxon>Cystobacterineae</taxon>
        <taxon>Myxococcaceae</taxon>
        <taxon>Pyxidicoccus</taxon>
    </lineage>
</organism>
<evidence type="ECO:0000313" key="2">
    <source>
        <dbReference type="EMBL" id="NMO15007.1"/>
    </source>
</evidence>
<evidence type="ECO:0000256" key="1">
    <source>
        <dbReference type="SAM" id="Phobius"/>
    </source>
</evidence>
<keyword evidence="3" id="KW-1185">Reference proteome</keyword>
<reference evidence="2 3" key="1">
    <citation type="submission" date="2020-04" db="EMBL/GenBank/DDBJ databases">
        <title>Draft genome of Pyxidicoccus fallax type strain.</title>
        <authorList>
            <person name="Whitworth D.E."/>
        </authorList>
    </citation>
    <scope>NUCLEOTIDE SEQUENCE [LARGE SCALE GENOMIC DNA]</scope>
    <source>
        <strain evidence="2 3">DSM 14698</strain>
    </source>
</reference>
<dbReference type="AlphaFoldDB" id="A0A848L8X9"/>
<keyword evidence="1" id="KW-0472">Membrane</keyword>
<dbReference type="RefSeq" id="WP_169344304.1">
    <property type="nucleotide sequence ID" value="NZ_JABBJJ010000030.1"/>
</dbReference>
<gene>
    <name evidence="2" type="ORF">HG543_09080</name>
</gene>
<proteinExistence type="predicted"/>